<accession>A0A3Q7XSV8</accession>
<evidence type="ECO:0000313" key="4">
    <source>
        <dbReference type="Proteomes" id="UP000087171"/>
    </source>
</evidence>
<dbReference type="InterPro" id="IPR036875">
    <property type="entry name" value="Znf_CCHC_sf"/>
</dbReference>
<feature type="domain" description="CCHC-type" evidence="3">
    <location>
        <begin position="72"/>
        <end position="85"/>
    </location>
</feature>
<protein>
    <submittedName>
        <fullName evidence="5">Uncharacterized protein LOC113784881</fullName>
    </submittedName>
</protein>
<evidence type="ECO:0000256" key="2">
    <source>
        <dbReference type="SAM" id="MobiDB-lite"/>
    </source>
</evidence>
<sequence>MKWNYNDWMNQKLKVGKRKIESDSCSNESSSDNEEPEIGLLVKKFKKFLKKKDNKFRKPSSSKTSDNKQITCYECGKTGHIKSECYKLQNKNKAAKSKGKEPVTKTKKAYIAWNDNDESSASSDEEEANMCLMANSDSESEKEVCLTSTKHSWYLDSGCSKHMTGDKSKFLSLTLKEGGFVKYGDNNRGKIIGIGDIGNESTTVIKNFVHSIYTLPTFYLFCFAIMARVKQTQPHTPSPSSSSTSETPSPPPTLTKRVPIPTHKILAKDKGKAPAPIQEKIKKRKEPPTEKLMADAMKEITQKRKKLEYPDS</sequence>
<organism evidence="4 5">
    <name type="scientific">Cicer arietinum</name>
    <name type="common">Chickpea</name>
    <name type="synonym">Garbanzo</name>
    <dbReference type="NCBI Taxonomy" id="3827"/>
    <lineage>
        <taxon>Eukaryota</taxon>
        <taxon>Viridiplantae</taxon>
        <taxon>Streptophyta</taxon>
        <taxon>Embryophyta</taxon>
        <taxon>Tracheophyta</taxon>
        <taxon>Spermatophyta</taxon>
        <taxon>Magnoliopsida</taxon>
        <taxon>eudicotyledons</taxon>
        <taxon>Gunneridae</taxon>
        <taxon>Pentapetalae</taxon>
        <taxon>rosids</taxon>
        <taxon>fabids</taxon>
        <taxon>Fabales</taxon>
        <taxon>Fabaceae</taxon>
        <taxon>Papilionoideae</taxon>
        <taxon>50 kb inversion clade</taxon>
        <taxon>NPAAA clade</taxon>
        <taxon>Hologalegina</taxon>
        <taxon>IRL clade</taxon>
        <taxon>Cicereae</taxon>
        <taxon>Cicer</taxon>
    </lineage>
</organism>
<proteinExistence type="predicted"/>
<keyword evidence="4" id="KW-1185">Reference proteome</keyword>
<keyword evidence="1" id="KW-0479">Metal-binding</keyword>
<feature type="region of interest" description="Disordered" evidence="2">
    <location>
        <begin position="16"/>
        <end position="36"/>
    </location>
</feature>
<dbReference type="GO" id="GO:0008270">
    <property type="term" value="F:zinc ion binding"/>
    <property type="evidence" value="ECO:0007669"/>
    <property type="project" value="UniProtKB-KW"/>
</dbReference>
<dbReference type="SMART" id="SM00343">
    <property type="entry name" value="ZnF_C2HC"/>
    <property type="match status" value="1"/>
</dbReference>
<feature type="region of interest" description="Disordered" evidence="2">
    <location>
        <begin position="233"/>
        <end position="291"/>
    </location>
</feature>
<dbReference type="InterPro" id="IPR001878">
    <property type="entry name" value="Znf_CCHC"/>
</dbReference>
<dbReference type="RefSeq" id="XP_027186956.1">
    <property type="nucleotide sequence ID" value="XM_027331155.1"/>
</dbReference>
<evidence type="ECO:0000313" key="5">
    <source>
        <dbReference type="RefSeq" id="XP_027186956.1"/>
    </source>
</evidence>
<dbReference type="OrthoDB" id="1932348at2759"/>
<dbReference type="Pfam" id="PF00098">
    <property type="entry name" value="zf-CCHC"/>
    <property type="match status" value="1"/>
</dbReference>
<gene>
    <name evidence="5" type="primary">LOC113784881</name>
</gene>
<dbReference type="Proteomes" id="UP000087171">
    <property type="component" value="Unplaced"/>
</dbReference>
<keyword evidence="1" id="KW-0863">Zinc-finger</keyword>
<keyword evidence="1" id="KW-0862">Zinc</keyword>
<dbReference type="Gene3D" id="4.10.60.10">
    <property type="entry name" value="Zinc finger, CCHC-type"/>
    <property type="match status" value="1"/>
</dbReference>
<dbReference type="GO" id="GO:0003676">
    <property type="term" value="F:nucleic acid binding"/>
    <property type="evidence" value="ECO:0007669"/>
    <property type="project" value="InterPro"/>
</dbReference>
<evidence type="ECO:0000259" key="3">
    <source>
        <dbReference type="PROSITE" id="PS50158"/>
    </source>
</evidence>
<dbReference type="AlphaFoldDB" id="A0A3Q7XSV8"/>
<reference evidence="5" key="1">
    <citation type="submission" date="2025-08" db="UniProtKB">
        <authorList>
            <consortium name="RefSeq"/>
        </authorList>
    </citation>
    <scope>IDENTIFICATION</scope>
    <source>
        <tissue evidence="5">Etiolated seedlings</tissue>
    </source>
</reference>
<feature type="compositionally biased region" description="Low complexity" evidence="2">
    <location>
        <begin position="233"/>
        <end position="247"/>
    </location>
</feature>
<dbReference type="Pfam" id="PF22936">
    <property type="entry name" value="Pol_BBD"/>
    <property type="match status" value="1"/>
</dbReference>
<dbReference type="InterPro" id="IPR054722">
    <property type="entry name" value="PolX-like_BBD"/>
</dbReference>
<dbReference type="SUPFAM" id="SSF57756">
    <property type="entry name" value="Retrovirus zinc finger-like domains"/>
    <property type="match status" value="1"/>
</dbReference>
<dbReference type="PROSITE" id="PS50158">
    <property type="entry name" value="ZF_CCHC"/>
    <property type="match status" value="1"/>
</dbReference>
<name>A0A3Q7XSV8_CICAR</name>
<evidence type="ECO:0000256" key="1">
    <source>
        <dbReference type="PROSITE-ProRule" id="PRU00047"/>
    </source>
</evidence>